<dbReference type="AlphaFoldDB" id="A0AAN6ZUD2"/>
<keyword evidence="2" id="KW-0732">Signal</keyword>
<reference evidence="3" key="2">
    <citation type="submission" date="2023-05" db="EMBL/GenBank/DDBJ databases">
        <authorList>
            <consortium name="Lawrence Berkeley National Laboratory"/>
            <person name="Steindorff A."/>
            <person name="Hensen N."/>
            <person name="Bonometti L."/>
            <person name="Westerberg I."/>
            <person name="Brannstrom I.O."/>
            <person name="Guillou S."/>
            <person name="Cros-Aarteil S."/>
            <person name="Calhoun S."/>
            <person name="Haridas S."/>
            <person name="Kuo A."/>
            <person name="Mondo S."/>
            <person name="Pangilinan J."/>
            <person name="Riley R."/>
            <person name="Labutti K."/>
            <person name="Andreopoulos B."/>
            <person name="Lipzen A."/>
            <person name="Chen C."/>
            <person name="Yanf M."/>
            <person name="Daum C."/>
            <person name="Ng V."/>
            <person name="Clum A."/>
            <person name="Ohm R."/>
            <person name="Martin F."/>
            <person name="Silar P."/>
            <person name="Natvig D."/>
            <person name="Lalanne C."/>
            <person name="Gautier V."/>
            <person name="Ament-Velasquez S.L."/>
            <person name="Kruys A."/>
            <person name="Hutchinson M.I."/>
            <person name="Powell A.J."/>
            <person name="Barry K."/>
            <person name="Miller A.N."/>
            <person name="Grigoriev I.V."/>
            <person name="Debuchy R."/>
            <person name="Gladieux P."/>
            <person name="Thoren M.H."/>
            <person name="Johannesson H."/>
        </authorList>
    </citation>
    <scope>NUCLEOTIDE SEQUENCE</scope>
    <source>
        <strain evidence="3">CBS 538.74</strain>
    </source>
</reference>
<gene>
    <name evidence="3" type="ORF">C8A00DRAFT_17902</name>
</gene>
<evidence type="ECO:0000313" key="3">
    <source>
        <dbReference type="EMBL" id="KAK4150608.1"/>
    </source>
</evidence>
<keyword evidence="4" id="KW-1185">Reference proteome</keyword>
<name>A0AAN6ZUD2_9PEZI</name>
<sequence>MLSLWLTRIFTFLLLLTPHSFATPLRPPPTPVPTRKPPPSNSSLPSRIMAGVSVIDTPIVRSAQAYARQHSSDFVYKHIMRSWLFGVLMIDANHTLRATTDREIHAVAVLLHDLGWDQTVNSSVVSADRRFEVDGAIAARDFIRHHADGRRWEERRVQLVWDAIALHSEQRIAYFKELDVQVVSKGISMDFEGPGLGVGAEAYDAVVRAFPKDDFKTGFNETMVWLCRTKPAATYDTWMQPWGDRYVADYASEGNLRIDTIFSKL</sequence>
<evidence type="ECO:0008006" key="5">
    <source>
        <dbReference type="Google" id="ProtNLM"/>
    </source>
</evidence>
<organism evidence="3 4">
    <name type="scientific">Chaetomidium leptoderma</name>
    <dbReference type="NCBI Taxonomy" id="669021"/>
    <lineage>
        <taxon>Eukaryota</taxon>
        <taxon>Fungi</taxon>
        <taxon>Dikarya</taxon>
        <taxon>Ascomycota</taxon>
        <taxon>Pezizomycotina</taxon>
        <taxon>Sordariomycetes</taxon>
        <taxon>Sordariomycetidae</taxon>
        <taxon>Sordariales</taxon>
        <taxon>Chaetomiaceae</taxon>
        <taxon>Chaetomidium</taxon>
    </lineage>
</organism>
<dbReference type="Gene3D" id="1.10.3210.10">
    <property type="entry name" value="Hypothetical protein af1432"/>
    <property type="match status" value="1"/>
</dbReference>
<dbReference type="PANTHER" id="PTHR35569:SF1">
    <property type="entry name" value="CYANAMIDE HYDRATASE DDI2-RELATED"/>
    <property type="match status" value="1"/>
</dbReference>
<protein>
    <recommendedName>
        <fullName evidence="5">HD domain-containing protein</fullName>
    </recommendedName>
</protein>
<evidence type="ECO:0000256" key="1">
    <source>
        <dbReference type="SAM" id="MobiDB-lite"/>
    </source>
</evidence>
<feature type="compositionally biased region" description="Pro residues" evidence="1">
    <location>
        <begin position="25"/>
        <end position="40"/>
    </location>
</feature>
<evidence type="ECO:0000313" key="4">
    <source>
        <dbReference type="Proteomes" id="UP001302745"/>
    </source>
</evidence>
<feature type="region of interest" description="Disordered" evidence="1">
    <location>
        <begin position="25"/>
        <end position="45"/>
    </location>
</feature>
<evidence type="ECO:0000256" key="2">
    <source>
        <dbReference type="SAM" id="SignalP"/>
    </source>
</evidence>
<proteinExistence type="predicted"/>
<dbReference type="EMBL" id="MU857060">
    <property type="protein sequence ID" value="KAK4150608.1"/>
    <property type="molecule type" value="Genomic_DNA"/>
</dbReference>
<comment type="caution">
    <text evidence="3">The sequence shown here is derived from an EMBL/GenBank/DDBJ whole genome shotgun (WGS) entry which is preliminary data.</text>
</comment>
<dbReference type="SUPFAM" id="SSF109604">
    <property type="entry name" value="HD-domain/PDEase-like"/>
    <property type="match status" value="1"/>
</dbReference>
<dbReference type="PANTHER" id="PTHR35569">
    <property type="entry name" value="CYANAMIDE HYDRATASE DDI2-RELATED"/>
    <property type="match status" value="1"/>
</dbReference>
<feature type="chain" id="PRO_5043012630" description="HD domain-containing protein" evidence="2">
    <location>
        <begin position="23"/>
        <end position="265"/>
    </location>
</feature>
<feature type="signal peptide" evidence="2">
    <location>
        <begin position="1"/>
        <end position="22"/>
    </location>
</feature>
<reference evidence="3" key="1">
    <citation type="journal article" date="2023" name="Mol. Phylogenet. Evol.">
        <title>Genome-scale phylogeny and comparative genomics of the fungal order Sordariales.</title>
        <authorList>
            <person name="Hensen N."/>
            <person name="Bonometti L."/>
            <person name="Westerberg I."/>
            <person name="Brannstrom I.O."/>
            <person name="Guillou S."/>
            <person name="Cros-Aarteil S."/>
            <person name="Calhoun S."/>
            <person name="Haridas S."/>
            <person name="Kuo A."/>
            <person name="Mondo S."/>
            <person name="Pangilinan J."/>
            <person name="Riley R."/>
            <person name="LaButti K."/>
            <person name="Andreopoulos B."/>
            <person name="Lipzen A."/>
            <person name="Chen C."/>
            <person name="Yan M."/>
            <person name="Daum C."/>
            <person name="Ng V."/>
            <person name="Clum A."/>
            <person name="Steindorff A."/>
            <person name="Ohm R.A."/>
            <person name="Martin F."/>
            <person name="Silar P."/>
            <person name="Natvig D.O."/>
            <person name="Lalanne C."/>
            <person name="Gautier V."/>
            <person name="Ament-Velasquez S.L."/>
            <person name="Kruys A."/>
            <person name="Hutchinson M.I."/>
            <person name="Powell A.J."/>
            <person name="Barry K."/>
            <person name="Miller A.N."/>
            <person name="Grigoriev I.V."/>
            <person name="Debuchy R."/>
            <person name="Gladieux P."/>
            <person name="Hiltunen Thoren M."/>
            <person name="Johannesson H."/>
        </authorList>
    </citation>
    <scope>NUCLEOTIDE SEQUENCE</scope>
    <source>
        <strain evidence="3">CBS 538.74</strain>
    </source>
</reference>
<dbReference type="Proteomes" id="UP001302745">
    <property type="component" value="Unassembled WGS sequence"/>
</dbReference>
<accession>A0AAN6ZUD2</accession>